<dbReference type="RefSeq" id="WP_121905940.1">
    <property type="nucleotide sequence ID" value="NZ_REFC01000011.1"/>
</dbReference>
<organism evidence="2 3">
    <name type="scientific">Ulvibacter antarcticus</name>
    <dbReference type="NCBI Taxonomy" id="442714"/>
    <lineage>
        <taxon>Bacteria</taxon>
        <taxon>Pseudomonadati</taxon>
        <taxon>Bacteroidota</taxon>
        <taxon>Flavobacteriia</taxon>
        <taxon>Flavobacteriales</taxon>
        <taxon>Flavobacteriaceae</taxon>
        <taxon>Ulvibacter</taxon>
    </lineage>
</organism>
<comment type="caution">
    <text evidence="2">The sequence shown here is derived from an EMBL/GenBank/DDBJ whole genome shotgun (WGS) entry which is preliminary data.</text>
</comment>
<sequence length="156" mass="17703">MKTSSLWVDIVLILLVAAPIVYLILMTTGKEKKAKKEVTKICKKNGLTVSNFDITGNLILGMDEGHKKLIMSHRKNIERDFKVIDLQSLKECRVKTIKLSKNTTDWVGLELLKPDSKLDISFYDESNDDGPYIDPLACIKKAEQWEKLIKPLLKAS</sequence>
<dbReference type="OrthoDB" id="1447714at2"/>
<dbReference type="AlphaFoldDB" id="A0A3L9Z1N0"/>
<proteinExistence type="predicted"/>
<evidence type="ECO:0000256" key="1">
    <source>
        <dbReference type="SAM" id="Phobius"/>
    </source>
</evidence>
<evidence type="ECO:0000313" key="2">
    <source>
        <dbReference type="EMBL" id="RMA65917.1"/>
    </source>
</evidence>
<protein>
    <submittedName>
        <fullName evidence="2">Uncharacterized protein</fullName>
    </submittedName>
</protein>
<reference evidence="2 3" key="1">
    <citation type="submission" date="2018-10" db="EMBL/GenBank/DDBJ databases">
        <title>Genomic Encyclopedia of Archaeal and Bacterial Type Strains, Phase II (KMG-II): from individual species to whole genera.</title>
        <authorList>
            <person name="Goeker M."/>
        </authorList>
    </citation>
    <scope>NUCLEOTIDE SEQUENCE [LARGE SCALE GENOMIC DNA]</scope>
    <source>
        <strain evidence="2 3">DSM 23424</strain>
    </source>
</reference>
<accession>A0A3L9Z1N0</accession>
<feature type="transmembrane region" description="Helical" evidence="1">
    <location>
        <begin position="6"/>
        <end position="25"/>
    </location>
</feature>
<keyword evidence="1" id="KW-0812">Transmembrane</keyword>
<gene>
    <name evidence="2" type="ORF">BXY75_0333</name>
</gene>
<dbReference type="EMBL" id="REFC01000011">
    <property type="protein sequence ID" value="RMA65917.1"/>
    <property type="molecule type" value="Genomic_DNA"/>
</dbReference>
<keyword evidence="1" id="KW-1133">Transmembrane helix</keyword>
<name>A0A3L9Z1N0_9FLAO</name>
<keyword evidence="1" id="KW-0472">Membrane</keyword>
<dbReference type="Proteomes" id="UP000271339">
    <property type="component" value="Unassembled WGS sequence"/>
</dbReference>
<keyword evidence="3" id="KW-1185">Reference proteome</keyword>
<evidence type="ECO:0000313" key="3">
    <source>
        <dbReference type="Proteomes" id="UP000271339"/>
    </source>
</evidence>